<organism evidence="8 9">
    <name type="scientific">Phytophthora nicotianae P1976</name>
    <dbReference type="NCBI Taxonomy" id="1317066"/>
    <lineage>
        <taxon>Eukaryota</taxon>
        <taxon>Sar</taxon>
        <taxon>Stramenopiles</taxon>
        <taxon>Oomycota</taxon>
        <taxon>Peronosporomycetes</taxon>
        <taxon>Peronosporales</taxon>
        <taxon>Peronosporaceae</taxon>
        <taxon>Phytophthora</taxon>
    </lineage>
</organism>
<reference evidence="8 9" key="1">
    <citation type="submission" date="2013-11" db="EMBL/GenBank/DDBJ databases">
        <title>The Genome Sequence of Phytophthora parasitica P1976.</title>
        <authorList>
            <consortium name="The Broad Institute Genomics Platform"/>
            <person name="Russ C."/>
            <person name="Tyler B."/>
            <person name="Panabieres F."/>
            <person name="Shan W."/>
            <person name="Tripathy S."/>
            <person name="Grunwald N."/>
            <person name="Machado M."/>
            <person name="Johnson C.S."/>
            <person name="Walker B."/>
            <person name="Young S."/>
            <person name="Zeng Q."/>
            <person name="Gargeya S."/>
            <person name="Fitzgerald M."/>
            <person name="Haas B."/>
            <person name="Abouelleil A."/>
            <person name="Allen A.W."/>
            <person name="Alvarado L."/>
            <person name="Arachchi H.M."/>
            <person name="Berlin A.M."/>
            <person name="Chapman S.B."/>
            <person name="Gainer-Dewar J."/>
            <person name="Goldberg J."/>
            <person name="Griggs A."/>
            <person name="Gujja S."/>
            <person name="Hansen M."/>
            <person name="Howarth C."/>
            <person name="Imamovic A."/>
            <person name="Ireland A."/>
            <person name="Larimer J."/>
            <person name="McCowan C."/>
            <person name="Murphy C."/>
            <person name="Pearson M."/>
            <person name="Poon T.W."/>
            <person name="Priest M."/>
            <person name="Roberts A."/>
            <person name="Saif S."/>
            <person name="Shea T."/>
            <person name="Sisk P."/>
            <person name="Sykes S."/>
            <person name="Wortman J."/>
            <person name="Nusbaum C."/>
            <person name="Birren B."/>
        </authorList>
    </citation>
    <scope>NUCLEOTIDE SEQUENCE [LARGE SCALE GENOMIC DNA]</scope>
    <source>
        <strain evidence="8 9">P1976</strain>
    </source>
</reference>
<keyword evidence="4" id="KW-0928">Hypersensitive response elicitation</keyword>
<feature type="chain" id="PRO_5001754160" description="Elicitin" evidence="7">
    <location>
        <begin position="23"/>
        <end position="297"/>
    </location>
</feature>
<keyword evidence="3" id="KW-0964">Secreted</keyword>
<evidence type="ECO:0000256" key="1">
    <source>
        <dbReference type="ARBA" id="ARBA00004613"/>
    </source>
</evidence>
<evidence type="ECO:0000256" key="6">
    <source>
        <dbReference type="SAM" id="MobiDB-lite"/>
    </source>
</evidence>
<gene>
    <name evidence="8" type="ORF">F444_05799</name>
</gene>
<evidence type="ECO:0000256" key="5">
    <source>
        <dbReference type="ARBA" id="ARBA00023157"/>
    </source>
</evidence>
<feature type="region of interest" description="Disordered" evidence="6">
    <location>
        <begin position="256"/>
        <end position="277"/>
    </location>
</feature>
<evidence type="ECO:0000313" key="8">
    <source>
        <dbReference type="EMBL" id="ETO79516.1"/>
    </source>
</evidence>
<dbReference type="Pfam" id="PF00964">
    <property type="entry name" value="Elicitin"/>
    <property type="match status" value="1"/>
</dbReference>
<evidence type="ECO:0000256" key="4">
    <source>
        <dbReference type="ARBA" id="ARBA00022978"/>
    </source>
</evidence>
<evidence type="ECO:0000256" key="3">
    <source>
        <dbReference type="ARBA" id="ARBA00022525"/>
    </source>
</evidence>
<dbReference type="SUPFAM" id="SSF48647">
    <property type="entry name" value="Fungal elicitin"/>
    <property type="match status" value="1"/>
</dbReference>
<dbReference type="GO" id="GO:0005576">
    <property type="term" value="C:extracellular region"/>
    <property type="evidence" value="ECO:0007669"/>
    <property type="project" value="UniProtKB-SubCell"/>
</dbReference>
<comment type="subcellular location">
    <subcellularLocation>
        <location evidence="1">Secreted</location>
    </subcellularLocation>
</comment>
<evidence type="ECO:0000256" key="2">
    <source>
        <dbReference type="ARBA" id="ARBA00009544"/>
    </source>
</evidence>
<dbReference type="Proteomes" id="UP000028582">
    <property type="component" value="Unassembled WGS sequence"/>
</dbReference>
<dbReference type="SMART" id="SM01187">
    <property type="entry name" value="Elicitin"/>
    <property type="match status" value="1"/>
</dbReference>
<sequence length="297" mass="31808">MNVVHSTLVVLLLTLFAVETVAQGPPRAVFEPAPIAKASPDSPVFTFVNSSECDPKTVATIYKLYERNAMVFQTCATDSKYQLFPFDGTYPTSEQIGYMARSLACRALFSSALLAGIPECNMGGSPLRAASETLLKIIVDVRNYPMSPAVIPSTPRFVDLVYWRRDVNLAEAAGLPSDSKSELYSEYASNLYTVATDGLVRLTTDLKVEYRPDVDTAFSQEMIMAVPELPILRGSGSISGSVGSASAATSNDTIVVENPDTVPGIPPAEARASSAGSSSWKKPQSVFLAAVMIFVLA</sequence>
<dbReference type="OrthoDB" id="112375at2759"/>
<keyword evidence="7" id="KW-0732">Signal</keyword>
<comment type="caution">
    <text evidence="8">The sequence shown here is derived from an EMBL/GenBank/DDBJ whole genome shotgun (WGS) entry which is preliminary data.</text>
</comment>
<dbReference type="InterPro" id="IPR002200">
    <property type="entry name" value="Elicitin"/>
</dbReference>
<keyword evidence="5" id="KW-1015">Disulfide bond</keyword>
<evidence type="ECO:0000313" key="9">
    <source>
        <dbReference type="Proteomes" id="UP000028582"/>
    </source>
</evidence>
<dbReference type="GO" id="GO:0052040">
    <property type="term" value="P:symbiont-mediated perturbation of host programmed cell death"/>
    <property type="evidence" value="ECO:0007669"/>
    <property type="project" value="UniProtKB-KW"/>
</dbReference>
<feature type="signal peptide" evidence="7">
    <location>
        <begin position="1"/>
        <end position="22"/>
    </location>
</feature>
<evidence type="ECO:0000256" key="7">
    <source>
        <dbReference type="SAM" id="SignalP"/>
    </source>
</evidence>
<dbReference type="InterPro" id="IPR036470">
    <property type="entry name" value="Elicitin_sf"/>
</dbReference>
<dbReference type="EMBL" id="ANJA01001088">
    <property type="protein sequence ID" value="ETO79516.1"/>
    <property type="molecule type" value="Genomic_DNA"/>
</dbReference>
<comment type="similarity">
    <text evidence="2">Belongs to the elicitin family.</text>
</comment>
<feature type="compositionally biased region" description="Low complexity" evidence="6">
    <location>
        <begin position="268"/>
        <end position="277"/>
    </location>
</feature>
<dbReference type="Gene3D" id="1.10.239.10">
    <property type="entry name" value="Elicitin domain"/>
    <property type="match status" value="1"/>
</dbReference>
<protein>
    <recommendedName>
        <fullName evidence="10">Elicitin</fullName>
    </recommendedName>
</protein>
<evidence type="ECO:0008006" key="10">
    <source>
        <dbReference type="Google" id="ProtNLM"/>
    </source>
</evidence>
<dbReference type="AlphaFoldDB" id="A0A081AKV5"/>
<accession>A0A081AKV5</accession>
<proteinExistence type="inferred from homology"/>
<name>A0A081AKV5_PHYNI</name>